<evidence type="ECO:0000256" key="1">
    <source>
        <dbReference type="SAM" id="Phobius"/>
    </source>
</evidence>
<evidence type="ECO:0000313" key="4">
    <source>
        <dbReference type="Proteomes" id="UP000435910"/>
    </source>
</evidence>
<gene>
    <name evidence="3" type="ORF">CHCC16736_0910</name>
    <name evidence="2" type="ORF">I6G80_07705</name>
</gene>
<reference evidence="2 5" key="2">
    <citation type="submission" date="2020-12" db="EMBL/GenBank/DDBJ databases">
        <title>FDA dAtabase for Regulatory Grade micrObial Sequences (FDA-ARGOS): Supporting development and validation of Infectious Disease Dx tests.</title>
        <authorList>
            <person name="Nelson B."/>
            <person name="Plummer A."/>
            <person name="Tallon L."/>
            <person name="Sadzewicz L."/>
            <person name="Zhao X."/>
            <person name="Boylan J."/>
            <person name="Ott S."/>
            <person name="Bowen H."/>
            <person name="Vavikolanu K."/>
            <person name="Mehta A."/>
            <person name="Aluvathingal J."/>
            <person name="Nadendla S."/>
            <person name="Myers T."/>
            <person name="Yan Y."/>
            <person name="Sichtig H."/>
        </authorList>
    </citation>
    <scope>NUCLEOTIDE SEQUENCE [LARGE SCALE GENOMIC DNA]</scope>
    <source>
        <strain evidence="2 5">FDAARGOS_923</strain>
    </source>
</reference>
<keyword evidence="1" id="KW-1133">Transmembrane helix</keyword>
<dbReference type="Proteomes" id="UP000435910">
    <property type="component" value="Unassembled WGS sequence"/>
</dbReference>
<dbReference type="Proteomes" id="UP000595038">
    <property type="component" value="Chromosome"/>
</dbReference>
<evidence type="ECO:0000313" key="5">
    <source>
        <dbReference type="Proteomes" id="UP000595038"/>
    </source>
</evidence>
<protein>
    <submittedName>
        <fullName evidence="2">Protein liaI</fullName>
    </submittedName>
</protein>
<dbReference type="EMBL" id="NILC01000010">
    <property type="protein sequence ID" value="TWL31742.1"/>
    <property type="molecule type" value="Genomic_DNA"/>
</dbReference>
<feature type="transmembrane region" description="Helical" evidence="1">
    <location>
        <begin position="12"/>
        <end position="42"/>
    </location>
</feature>
<dbReference type="GeneID" id="92859925"/>
<dbReference type="OMA" id="FGWKMMK"/>
<evidence type="ECO:0000313" key="3">
    <source>
        <dbReference type="EMBL" id="TWL31742.1"/>
    </source>
</evidence>
<keyword evidence="1" id="KW-0472">Membrane</keyword>
<reference evidence="3 4" key="1">
    <citation type="submission" date="2019-06" db="EMBL/GenBank/DDBJ databases">
        <title>Genome sequence analysis of &gt;100 Bacillus licheniformis strains suggests intrinsic resistance to this species.</title>
        <authorList>
            <person name="Wels M."/>
            <person name="Siezen R.J."/>
            <person name="Johansen E."/>
            <person name="Stuer-Lauridsen B."/>
            <person name="Bjerre K."/>
            <person name="Nielsen B.K.K."/>
        </authorList>
    </citation>
    <scope>NUCLEOTIDE SEQUENCE [LARGE SCALE GENOMIC DNA]</scope>
    <source>
        <strain evidence="3 4">BAC-16736</strain>
    </source>
</reference>
<evidence type="ECO:0000313" key="2">
    <source>
        <dbReference type="EMBL" id="QPR74137.1"/>
    </source>
</evidence>
<proteinExistence type="predicted"/>
<dbReference type="AlphaFoldDB" id="A0A1Y0YMG2"/>
<keyword evidence="1" id="KW-0812">Transmembrane</keyword>
<feature type="transmembrane region" description="Helical" evidence="1">
    <location>
        <begin position="54"/>
        <end position="87"/>
    </location>
</feature>
<accession>A0A1Y0YMG2</accession>
<sequence length="128" mass="14025">MNINGKSIIGFFLILFGVSLFFGGGHFGGLVTGAIGALLLFYSVKKWKEGRQFAAVLAAIFGIMFLGGSLPFLIGIAVAAAMVYFGWKMMKQDDKQDDILYSEKTEPSAASYDTGFDAEWEDFLKKNK</sequence>
<dbReference type="EMBL" id="CP065647">
    <property type="protein sequence ID" value="QPR74137.1"/>
    <property type="molecule type" value="Genomic_DNA"/>
</dbReference>
<organism evidence="3 4">
    <name type="scientific">Bacillus licheniformis</name>
    <dbReference type="NCBI Taxonomy" id="1402"/>
    <lineage>
        <taxon>Bacteria</taxon>
        <taxon>Bacillati</taxon>
        <taxon>Bacillota</taxon>
        <taxon>Bacilli</taxon>
        <taxon>Bacillales</taxon>
        <taxon>Bacillaceae</taxon>
        <taxon>Bacillus</taxon>
    </lineage>
</organism>
<dbReference type="RefSeq" id="WP_003185133.1">
    <property type="nucleotide sequence ID" value="NZ_BEXU01000021.1"/>
</dbReference>
<name>A0A1Y0YMG2_BACLI</name>